<evidence type="ECO:0000256" key="6">
    <source>
        <dbReference type="ARBA" id="ARBA00022692"/>
    </source>
</evidence>
<gene>
    <name evidence="16" type="primary">LOC115220490</name>
</gene>
<keyword evidence="7 14" id="KW-0999">Mitochondrion inner membrane</keyword>
<dbReference type="Proteomes" id="UP000515154">
    <property type="component" value="Linkage group LG16"/>
</dbReference>
<keyword evidence="10 14" id="KW-0496">Mitochondrion</keyword>
<dbReference type="Pfam" id="PF06212">
    <property type="entry name" value="GRIM-19"/>
    <property type="match status" value="1"/>
</dbReference>
<keyword evidence="9 14" id="KW-1133">Transmembrane helix</keyword>
<evidence type="ECO:0000256" key="2">
    <source>
        <dbReference type="ARBA" id="ARBA00007312"/>
    </source>
</evidence>
<evidence type="ECO:0000256" key="1">
    <source>
        <dbReference type="ARBA" id="ARBA00004298"/>
    </source>
</evidence>
<evidence type="ECO:0000256" key="5">
    <source>
        <dbReference type="ARBA" id="ARBA00022660"/>
    </source>
</evidence>
<dbReference type="GO" id="GO:0005743">
    <property type="term" value="C:mitochondrial inner membrane"/>
    <property type="evidence" value="ECO:0007669"/>
    <property type="project" value="UniProtKB-SubCell"/>
</dbReference>
<evidence type="ECO:0000256" key="14">
    <source>
        <dbReference type="RuleBase" id="RU368034"/>
    </source>
</evidence>
<keyword evidence="6 14" id="KW-0812">Transmembrane</keyword>
<dbReference type="GO" id="GO:0045271">
    <property type="term" value="C:respiratory chain complex I"/>
    <property type="evidence" value="ECO:0007669"/>
    <property type="project" value="UniProtKB-UniRule"/>
</dbReference>
<reference evidence="16" key="1">
    <citation type="submission" date="2025-08" db="UniProtKB">
        <authorList>
            <consortium name="RefSeq"/>
        </authorList>
    </citation>
    <scope>IDENTIFICATION</scope>
</reference>
<keyword evidence="5 14" id="KW-0679">Respiratory chain</keyword>
<keyword evidence="11 14" id="KW-0472">Membrane</keyword>
<comment type="subunit">
    <text evidence="13">Complex I is composed of 45 different subunits. Interacts with CARD15, but not with CARD4. Interacts with STAT3, but not with STAT1, STAT2 and STAT5A. Interacts with OLFM4.</text>
</comment>
<evidence type="ECO:0000256" key="10">
    <source>
        <dbReference type="ARBA" id="ARBA00023128"/>
    </source>
</evidence>
<dbReference type="KEGG" id="osn:115220490"/>
<comment type="function">
    <text evidence="12">Accessory subunit of the mitochondrial membrane respiratory chain NADH dehydrogenase (Complex I), that is believed not to be involved in catalysis. Complex I functions in the transfer of electrons from NADH to the respiratory chain. The immediate electron acceptor for the enzyme is believed to be ubiquinone. Involved in the interferon/all-trans-retinoic acid (IFN/RA) induced cell death. This apoptotic activity is inhibited by interaction with viral IRF1. Prevents the transactivation of STAT3 target genes. May play a role in CARD15-mediated innate mucosal responses and serve to regulate intestinal epithelial cell responses to microbes.</text>
</comment>
<dbReference type="PANTHER" id="PTHR12966">
    <property type="entry name" value="NADH DEHYDROGENASE UBIQUINONE 1 ALPHA SUBCOMPLEX SUBUNIT 13"/>
    <property type="match status" value="1"/>
</dbReference>
<feature type="transmembrane region" description="Helical" evidence="14">
    <location>
        <begin position="58"/>
        <end position="78"/>
    </location>
</feature>
<evidence type="ECO:0000256" key="12">
    <source>
        <dbReference type="ARBA" id="ARBA00045908"/>
    </source>
</evidence>
<evidence type="ECO:0000256" key="7">
    <source>
        <dbReference type="ARBA" id="ARBA00022792"/>
    </source>
</evidence>
<evidence type="ECO:0000313" key="15">
    <source>
        <dbReference type="Proteomes" id="UP000515154"/>
    </source>
</evidence>
<proteinExistence type="inferred from homology"/>
<evidence type="ECO:0000256" key="8">
    <source>
        <dbReference type="ARBA" id="ARBA00022982"/>
    </source>
</evidence>
<evidence type="ECO:0000313" key="16">
    <source>
        <dbReference type="RefSeq" id="XP_029646480.2"/>
    </source>
</evidence>
<protein>
    <recommendedName>
        <fullName evidence="3 14">NADH dehydrogenase [ubiquinone] 1 alpha subcomplex subunit 13</fullName>
    </recommendedName>
</protein>
<dbReference type="RefSeq" id="XP_029646480.2">
    <property type="nucleotide sequence ID" value="XM_029790620.2"/>
</dbReference>
<accession>A0A6P7T7W5</accession>
<keyword evidence="4 14" id="KW-0813">Transport</keyword>
<keyword evidence="15" id="KW-1185">Reference proteome</keyword>
<comment type="similarity">
    <text evidence="2 14">Belongs to the complex I NDUFA13 subunit family.</text>
</comment>
<dbReference type="InterPro" id="IPR009346">
    <property type="entry name" value="GRIM-19"/>
</dbReference>
<keyword evidence="8 14" id="KW-0249">Electron transport</keyword>
<evidence type="ECO:0000256" key="3">
    <source>
        <dbReference type="ARBA" id="ARBA00018192"/>
    </source>
</evidence>
<dbReference type="PANTHER" id="PTHR12966:SF0">
    <property type="entry name" value="NADH DEHYDROGENASE [UBIQUINONE] 1 ALPHA SUBCOMPLEX SUBUNIT 13"/>
    <property type="match status" value="1"/>
</dbReference>
<name>A0A6P7T7W5_9MOLL</name>
<comment type="function">
    <text evidence="14">Complex I functions in the transfer of electrons from NADH to the respiratory chain. Accessory subunit of the mitochondrial membrane respiratory chain NADH dehydrogenase (Complex I), that is believed not to be involved in catalysis.</text>
</comment>
<evidence type="ECO:0000256" key="13">
    <source>
        <dbReference type="ARBA" id="ARBA00046797"/>
    </source>
</evidence>
<evidence type="ECO:0000256" key="9">
    <source>
        <dbReference type="ARBA" id="ARBA00022989"/>
    </source>
</evidence>
<sequence length="175" mass="20585">MSSWCVRRQVSAAAAEGRRPQQVLNMSSASSFKQDLPPQGGYGSIRWMKEVAKRGPSGYFKFSTFIALSLAGYTAWTFQAKHWKRYRLEMQDARNAVEPLFLAEVDRMYLRRLRDNRQEEKELMKDVPNWEVGTLNGEPIYHNLRDRFIEPSLKEYLAHVGKSDMYDIMFERRKH</sequence>
<evidence type="ECO:0000256" key="11">
    <source>
        <dbReference type="ARBA" id="ARBA00023136"/>
    </source>
</evidence>
<organism evidence="15 16">
    <name type="scientific">Octopus sinensis</name>
    <name type="common">East Asian common octopus</name>
    <dbReference type="NCBI Taxonomy" id="2607531"/>
    <lineage>
        <taxon>Eukaryota</taxon>
        <taxon>Metazoa</taxon>
        <taxon>Spiralia</taxon>
        <taxon>Lophotrochozoa</taxon>
        <taxon>Mollusca</taxon>
        <taxon>Cephalopoda</taxon>
        <taxon>Coleoidea</taxon>
        <taxon>Octopodiformes</taxon>
        <taxon>Octopoda</taxon>
        <taxon>Incirrata</taxon>
        <taxon>Octopodidae</taxon>
        <taxon>Octopus</taxon>
    </lineage>
</organism>
<dbReference type="AlphaFoldDB" id="A0A6P7T7W5"/>
<evidence type="ECO:0000256" key="4">
    <source>
        <dbReference type="ARBA" id="ARBA00022448"/>
    </source>
</evidence>
<comment type="subcellular location">
    <subcellularLocation>
        <location evidence="1 14">Mitochondrion inner membrane</location>
        <topology evidence="1 14">Single-pass membrane protein</topology>
        <orientation evidence="1 14">Matrix side</orientation>
    </subcellularLocation>
</comment>